<dbReference type="InterPro" id="IPR038573">
    <property type="entry name" value="BrnT_sf"/>
</dbReference>
<protein>
    <submittedName>
        <fullName evidence="1">Uncharacterized protein</fullName>
    </submittedName>
</protein>
<dbReference type="RefSeq" id="WP_079572031.1">
    <property type="nucleotide sequence ID" value="NZ_LT670818.1"/>
</dbReference>
<dbReference type="Pfam" id="PF04365">
    <property type="entry name" value="BrnT_toxin"/>
    <property type="match status" value="1"/>
</dbReference>
<gene>
    <name evidence="1" type="ORF">SAMN05444169_8596</name>
</gene>
<evidence type="ECO:0000313" key="1">
    <source>
        <dbReference type="EMBL" id="SHH65430.1"/>
    </source>
</evidence>
<dbReference type="EMBL" id="LT670818">
    <property type="protein sequence ID" value="SHH65430.1"/>
    <property type="molecule type" value="Genomic_DNA"/>
</dbReference>
<accession>A0A1M5UR86</accession>
<reference evidence="1 2" key="1">
    <citation type="submission" date="2016-11" db="EMBL/GenBank/DDBJ databases">
        <authorList>
            <person name="Jaros S."/>
            <person name="Januszkiewicz K."/>
            <person name="Wedrychowicz H."/>
        </authorList>
    </citation>
    <scope>NUCLEOTIDE SEQUENCE [LARGE SCALE GENOMIC DNA]</scope>
    <source>
        <strain evidence="1 2">GAS242</strain>
    </source>
</reference>
<dbReference type="Proteomes" id="UP000190675">
    <property type="component" value="Chromosome I"/>
</dbReference>
<name>A0A1M5UR86_9BRAD</name>
<dbReference type="OrthoDB" id="839663at2"/>
<evidence type="ECO:0000313" key="2">
    <source>
        <dbReference type="Proteomes" id="UP000190675"/>
    </source>
</evidence>
<dbReference type="AlphaFoldDB" id="A0A1M5UR86"/>
<dbReference type="InterPro" id="IPR007460">
    <property type="entry name" value="BrnT_toxin"/>
</dbReference>
<dbReference type="Gene3D" id="3.10.450.530">
    <property type="entry name" value="Ribonuclease toxin, BrnT, of type II toxin-antitoxin system"/>
    <property type="match status" value="1"/>
</dbReference>
<proteinExistence type="predicted"/>
<sequence>MKIVWDEPERLANPAKHGLDFADLNEAFFDDALVLPSYRRRWAGIGKSIRGVIVVVFVSLGQEAISVISMRPASRNERKLYAEHQEH</sequence>
<organism evidence="1 2">
    <name type="scientific">Bradyrhizobium erythrophlei</name>
    <dbReference type="NCBI Taxonomy" id="1437360"/>
    <lineage>
        <taxon>Bacteria</taxon>
        <taxon>Pseudomonadati</taxon>
        <taxon>Pseudomonadota</taxon>
        <taxon>Alphaproteobacteria</taxon>
        <taxon>Hyphomicrobiales</taxon>
        <taxon>Nitrobacteraceae</taxon>
        <taxon>Bradyrhizobium</taxon>
    </lineage>
</organism>